<accession>A0ABS9DTH2</accession>
<dbReference type="Proteomes" id="UP001521209">
    <property type="component" value="Unassembled WGS sequence"/>
</dbReference>
<gene>
    <name evidence="2" type="ORF">L2A60_04695</name>
</gene>
<feature type="signal peptide" evidence="1">
    <location>
        <begin position="1"/>
        <end position="24"/>
    </location>
</feature>
<evidence type="ECO:0000313" key="3">
    <source>
        <dbReference type="Proteomes" id="UP001521209"/>
    </source>
</evidence>
<keyword evidence="1" id="KW-0732">Signal</keyword>
<dbReference type="RefSeq" id="WP_235703216.1">
    <property type="nucleotide sequence ID" value="NZ_JAKGBZ010000006.1"/>
</dbReference>
<dbReference type="EMBL" id="JAKGBZ010000006">
    <property type="protein sequence ID" value="MCF3945984.1"/>
    <property type="molecule type" value="Genomic_DNA"/>
</dbReference>
<keyword evidence="3" id="KW-1185">Reference proteome</keyword>
<sequence length="67" mass="7022">MTKTTRVIVLLAGLGVAAPMIASAAPFFTPHAKLVQEINQSYGTQFKVPGQSAHMAAAPHKVTPHKG</sequence>
<evidence type="ECO:0000256" key="1">
    <source>
        <dbReference type="SAM" id="SignalP"/>
    </source>
</evidence>
<organism evidence="2 3">
    <name type="scientific">Acidiphilium iwatense</name>
    <dbReference type="NCBI Taxonomy" id="768198"/>
    <lineage>
        <taxon>Bacteria</taxon>
        <taxon>Pseudomonadati</taxon>
        <taxon>Pseudomonadota</taxon>
        <taxon>Alphaproteobacteria</taxon>
        <taxon>Acetobacterales</taxon>
        <taxon>Acidocellaceae</taxon>
        <taxon>Acidiphilium</taxon>
    </lineage>
</organism>
<protein>
    <submittedName>
        <fullName evidence="2">Uncharacterized protein</fullName>
    </submittedName>
</protein>
<comment type="caution">
    <text evidence="2">The sequence shown here is derived from an EMBL/GenBank/DDBJ whole genome shotgun (WGS) entry which is preliminary data.</text>
</comment>
<evidence type="ECO:0000313" key="2">
    <source>
        <dbReference type="EMBL" id="MCF3945984.1"/>
    </source>
</evidence>
<feature type="chain" id="PRO_5047370726" evidence="1">
    <location>
        <begin position="25"/>
        <end position="67"/>
    </location>
</feature>
<reference evidence="2 3" key="1">
    <citation type="submission" date="2022-01" db="EMBL/GenBank/DDBJ databases">
        <authorList>
            <person name="Won M."/>
            <person name="Kim S.-J."/>
            <person name="Kwon S.-W."/>
        </authorList>
    </citation>
    <scope>NUCLEOTIDE SEQUENCE [LARGE SCALE GENOMIC DNA]</scope>
    <source>
        <strain evidence="2 3">KCTC 23505</strain>
    </source>
</reference>
<name>A0ABS9DTH2_9PROT</name>
<proteinExistence type="predicted"/>